<reference evidence="1 2" key="1">
    <citation type="submission" date="2017-08" db="EMBL/GenBank/DDBJ databases">
        <title>Virgibacillus indicus sp. nov. and Virgibacillus profoundi sp. nov, two moderately halophilic bacteria isolated from marine sediment by using the Microfluidic Streak Plate.</title>
        <authorList>
            <person name="Xu B."/>
            <person name="Hu B."/>
            <person name="Wang J."/>
            <person name="Zhu Y."/>
            <person name="Huang L."/>
            <person name="Du W."/>
            <person name="Huang Y."/>
        </authorList>
    </citation>
    <scope>NUCLEOTIDE SEQUENCE [LARGE SCALE GENOMIC DNA]</scope>
    <source>
        <strain evidence="1 2">IO3-P2-C2</strain>
    </source>
</reference>
<sequence length="233" mass="27250">MSSPFSLSNDWQLNWRRIPSNLNRPAYINGESPKENKALKALAAVGIIGGRQLSRLFALDKKRLRKMVREQKLVRHEMTLDKMIIPIYSLGTVGAIIADAHGFKINYWVEYRIQDVLKRILFFELYHHFPDSAIIPAPEPFIGVMKYKKNPLFVYVTRGDINDLLMFLKWQNKSFSDRIIVITESLKHLQSLKVHIKNKKIRMTTDEELLHKKCSIQNLFYFLDDNGEFVKEA</sequence>
<gene>
    <name evidence="1" type="ORF">CIL03_08485</name>
</gene>
<dbReference type="AlphaFoldDB" id="A0A265NC54"/>
<evidence type="ECO:0000313" key="1">
    <source>
        <dbReference type="EMBL" id="OZU89044.1"/>
    </source>
</evidence>
<organism evidence="1 2">
    <name type="scientific">Virgibacillus indicus</name>
    <dbReference type="NCBI Taxonomy" id="2024554"/>
    <lineage>
        <taxon>Bacteria</taxon>
        <taxon>Bacillati</taxon>
        <taxon>Bacillota</taxon>
        <taxon>Bacilli</taxon>
        <taxon>Bacillales</taxon>
        <taxon>Bacillaceae</taxon>
        <taxon>Virgibacillus</taxon>
    </lineage>
</organism>
<proteinExistence type="predicted"/>
<dbReference type="EMBL" id="NPMS01000003">
    <property type="protein sequence ID" value="OZU89044.1"/>
    <property type="molecule type" value="Genomic_DNA"/>
</dbReference>
<accession>A0A265NC54</accession>
<keyword evidence="2" id="KW-1185">Reference proteome</keyword>
<protein>
    <submittedName>
        <fullName evidence="1">Uncharacterized protein</fullName>
    </submittedName>
</protein>
<comment type="caution">
    <text evidence="1">The sequence shown here is derived from an EMBL/GenBank/DDBJ whole genome shotgun (WGS) entry which is preliminary data.</text>
</comment>
<evidence type="ECO:0000313" key="2">
    <source>
        <dbReference type="Proteomes" id="UP000216498"/>
    </source>
</evidence>
<dbReference type="Proteomes" id="UP000216498">
    <property type="component" value="Unassembled WGS sequence"/>
</dbReference>
<dbReference type="RefSeq" id="WP_094885402.1">
    <property type="nucleotide sequence ID" value="NZ_NPMS01000003.1"/>
</dbReference>
<dbReference type="OrthoDB" id="2963302at2"/>
<name>A0A265NC54_9BACI</name>